<feature type="domain" description="Amine oxidase" evidence="4">
    <location>
        <begin position="25"/>
        <end position="426"/>
    </location>
</feature>
<evidence type="ECO:0000259" key="4">
    <source>
        <dbReference type="Pfam" id="PF01593"/>
    </source>
</evidence>
<dbReference type="InterPro" id="IPR036188">
    <property type="entry name" value="FAD/NAD-bd_sf"/>
</dbReference>
<dbReference type="InterPro" id="IPR002937">
    <property type="entry name" value="Amino_oxidase"/>
</dbReference>
<dbReference type="PANTHER" id="PTHR10668:SF105">
    <property type="entry name" value="DEHYDROGENASE-RELATED"/>
    <property type="match status" value="1"/>
</dbReference>
<dbReference type="PRINTS" id="PR00420">
    <property type="entry name" value="RNGMNOXGNASE"/>
</dbReference>
<comment type="function">
    <text evidence="1">Probable oxidoreductase that may play a role as regulator of mitochondrial function.</text>
</comment>
<comment type="caution">
    <text evidence="5">The sequence shown here is derived from an EMBL/GenBank/DDBJ whole genome shotgun (WGS) entry which is preliminary data.</text>
</comment>
<dbReference type="PANTHER" id="PTHR10668">
    <property type="entry name" value="PHYTOENE DEHYDROGENASE"/>
    <property type="match status" value="1"/>
</dbReference>
<sequence>MPAENLVVSDAETVDAVVVGAGHNGLVAANMLADRGWSVRVLEASDGPGGAVRTEEITAPGFRSDLGSAFYPMGVVSPAFRALDLTSHGLEWRHAPAPLAHVLPDDRGVLLSRDVDVTAASLDRFAPGDGDAWRRLADEWQRLRDPLLAAFLGPFPPVRDAARVLRMLGGPDALRLARRMLLPATRFGEEEFAGEGARVLVAGNALHTDLGVNQTASTAFGWLLAMLAQDVGFPVPAGGARGITDALVGRLALRGGTVECHRPVTRVLVERGRAVGVVDAAGGLVRARRAVLADVPAPVLFGDLVGTEHLPTRMVDDLARFQYDDAILKVDWALSSPIPWTAPEPREAGTVHLGGDVAGLVDFGADLAAGRMPREPFMLLGQMTLADPLRSPPGTESVWAYTHLPHRRAHTETELAEQVARMVAGIERHAPGFGERVVARAVSGPGDLEARNPSLVRGALMAGTAQLHQMLVFRPTPGLGRPDTPVERLFLAGATAHPAGAVHGTPGANAARAALARGGRLGALYGAGIRAGQRLVYGADVREVGRERAGR</sequence>
<dbReference type="Gene3D" id="3.50.50.60">
    <property type="entry name" value="FAD/NAD(P)-binding domain"/>
    <property type="match status" value="2"/>
</dbReference>
<comment type="subunit">
    <text evidence="2">Interacts with COX5B; this interaction may contribute to localize PYROXD2 to the inner face of the inner mitochondrial membrane.</text>
</comment>
<reference evidence="6" key="1">
    <citation type="journal article" date="2019" name="Int. J. Syst. Evol. Microbiol.">
        <title>The Global Catalogue of Microorganisms (GCM) 10K type strain sequencing project: providing services to taxonomists for standard genome sequencing and annotation.</title>
        <authorList>
            <consortium name="The Broad Institute Genomics Platform"/>
            <consortium name="The Broad Institute Genome Sequencing Center for Infectious Disease"/>
            <person name="Wu L."/>
            <person name="Ma J."/>
        </authorList>
    </citation>
    <scope>NUCLEOTIDE SEQUENCE [LARGE SCALE GENOMIC DNA]</scope>
    <source>
        <strain evidence="6">CCUG 50347</strain>
    </source>
</reference>
<dbReference type="RefSeq" id="WP_274188463.1">
    <property type="nucleotide sequence ID" value="NZ_BAABHN010000060.1"/>
</dbReference>
<evidence type="ECO:0000313" key="6">
    <source>
        <dbReference type="Proteomes" id="UP001595909"/>
    </source>
</evidence>
<protein>
    <recommendedName>
        <fullName evidence="3">Pyridine nucleotide-disulfide oxidoreductase domain-containing protein 2</fullName>
    </recommendedName>
</protein>
<dbReference type="SUPFAM" id="SSF51905">
    <property type="entry name" value="FAD/NAD(P)-binding domain"/>
    <property type="match status" value="1"/>
</dbReference>
<gene>
    <name evidence="5" type="ORF">ACFPEL_28325</name>
</gene>
<organism evidence="5 6">
    <name type="scientific">Actinomycetospora chibensis</name>
    <dbReference type="NCBI Taxonomy" id="663606"/>
    <lineage>
        <taxon>Bacteria</taxon>
        <taxon>Bacillati</taxon>
        <taxon>Actinomycetota</taxon>
        <taxon>Actinomycetes</taxon>
        <taxon>Pseudonocardiales</taxon>
        <taxon>Pseudonocardiaceae</taxon>
        <taxon>Actinomycetospora</taxon>
    </lineage>
</organism>
<dbReference type="EMBL" id="JBHSIM010000060">
    <property type="protein sequence ID" value="MFC4836344.1"/>
    <property type="molecule type" value="Genomic_DNA"/>
</dbReference>
<evidence type="ECO:0000256" key="2">
    <source>
        <dbReference type="ARBA" id="ARBA00038825"/>
    </source>
</evidence>
<dbReference type="Pfam" id="PF01593">
    <property type="entry name" value="Amino_oxidase"/>
    <property type="match status" value="1"/>
</dbReference>
<proteinExistence type="predicted"/>
<name>A0ABV9RQ59_9PSEU</name>
<evidence type="ECO:0000313" key="5">
    <source>
        <dbReference type="EMBL" id="MFC4836344.1"/>
    </source>
</evidence>
<keyword evidence="6" id="KW-1185">Reference proteome</keyword>
<dbReference type="Proteomes" id="UP001595909">
    <property type="component" value="Unassembled WGS sequence"/>
</dbReference>
<evidence type="ECO:0000256" key="1">
    <source>
        <dbReference type="ARBA" id="ARBA00037217"/>
    </source>
</evidence>
<accession>A0ABV9RQ59</accession>
<evidence type="ECO:0000256" key="3">
    <source>
        <dbReference type="ARBA" id="ARBA00040298"/>
    </source>
</evidence>